<reference evidence="6" key="1">
    <citation type="submission" date="2022-08" db="EMBL/GenBank/DDBJ databases">
        <authorList>
            <person name="Deng Y."/>
            <person name="Han X.-F."/>
            <person name="Zhang Y.-Q."/>
        </authorList>
    </citation>
    <scope>NUCLEOTIDE SEQUENCE</scope>
    <source>
        <strain evidence="6">CPCC 203386</strain>
    </source>
</reference>
<keyword evidence="2" id="KW-0808">Transferase</keyword>
<accession>A0ABT2H2N3</accession>
<evidence type="ECO:0000256" key="2">
    <source>
        <dbReference type="ARBA" id="ARBA00022679"/>
    </source>
</evidence>
<protein>
    <submittedName>
        <fullName evidence="6">Type II toxin-antitoxin system HipA family toxin</fullName>
    </submittedName>
</protein>
<dbReference type="Gene3D" id="1.10.1070.20">
    <property type="match status" value="1"/>
</dbReference>
<dbReference type="PANTHER" id="PTHR37419">
    <property type="entry name" value="SERINE/THREONINE-PROTEIN KINASE TOXIN HIPA"/>
    <property type="match status" value="1"/>
</dbReference>
<evidence type="ECO:0000256" key="1">
    <source>
        <dbReference type="ARBA" id="ARBA00010164"/>
    </source>
</evidence>
<dbReference type="Pfam" id="PF13657">
    <property type="entry name" value="Couple_hipA"/>
    <property type="match status" value="1"/>
</dbReference>
<evidence type="ECO:0000259" key="5">
    <source>
        <dbReference type="Pfam" id="PF13657"/>
    </source>
</evidence>
<evidence type="ECO:0000259" key="4">
    <source>
        <dbReference type="Pfam" id="PF07804"/>
    </source>
</evidence>
<keyword evidence="3" id="KW-0418">Kinase</keyword>
<keyword evidence="7" id="KW-1185">Reference proteome</keyword>
<gene>
    <name evidence="6" type="ORF">N1032_10550</name>
</gene>
<dbReference type="Proteomes" id="UP001165586">
    <property type="component" value="Unassembled WGS sequence"/>
</dbReference>
<dbReference type="RefSeq" id="WP_259539025.1">
    <property type="nucleotide sequence ID" value="NZ_JANLCJ010000003.1"/>
</dbReference>
<sequence>MAFAAVSVIEVRAWDRLVGALALDSGTGYFAFEYDPDWVDGGVELAPLSTPLERRVRVYTGLPEPTFHRLPPFIADALPDDFGNALVTAYLASNGVERSSITALDRLAYLGHRGMGALEFRPTRGPQRRKPTALELSDLVVGARSALSGRIEGDREAAAALANLIQVGTSAGGARAKAIIAWNPASGEVRSGQLPAEDGFEQWMIKLDGVGRDTELGSSAGYGRIEYAYYLMATAAGIEMSTSRLLEENGRAHFMTKRFERREPGGTSAAASGGRRSEGKVHMQTLCAMGELDYKQRATHDYAQYFQVIDALGLDETQRTEAFRRMVFNVLARNCDDHTKNFAFLLDPPESGGVWRLAPAYDVTYAFNPSGQWTYQHLMSVNGSFADIGRADLLAVADRFQIADRFDVITQVADAIARWPEFAEQAGLTADDVDRIRQSFPAL</sequence>
<dbReference type="InterPro" id="IPR012893">
    <property type="entry name" value="HipA-like_C"/>
</dbReference>
<dbReference type="InterPro" id="IPR017508">
    <property type="entry name" value="HipA_N1"/>
</dbReference>
<proteinExistence type="inferred from homology"/>
<name>A0ABT2H2N3_9MICO</name>
<evidence type="ECO:0000313" key="6">
    <source>
        <dbReference type="EMBL" id="MCS5734177.1"/>
    </source>
</evidence>
<evidence type="ECO:0000313" key="7">
    <source>
        <dbReference type="Proteomes" id="UP001165586"/>
    </source>
</evidence>
<dbReference type="EMBL" id="JANLCJ010000003">
    <property type="protein sequence ID" value="MCS5734177.1"/>
    <property type="molecule type" value="Genomic_DNA"/>
</dbReference>
<feature type="domain" description="HipA N-terminal subdomain 1" evidence="5">
    <location>
        <begin position="10"/>
        <end position="120"/>
    </location>
</feature>
<dbReference type="InterPro" id="IPR052028">
    <property type="entry name" value="HipA_Ser/Thr_kinase"/>
</dbReference>
<comment type="caution">
    <text evidence="6">The sequence shown here is derived from an EMBL/GenBank/DDBJ whole genome shotgun (WGS) entry which is preliminary data.</text>
</comment>
<organism evidence="6 7">
    <name type="scientific">Herbiconiux daphne</name>
    <dbReference type="NCBI Taxonomy" id="2970914"/>
    <lineage>
        <taxon>Bacteria</taxon>
        <taxon>Bacillati</taxon>
        <taxon>Actinomycetota</taxon>
        <taxon>Actinomycetes</taxon>
        <taxon>Micrococcales</taxon>
        <taxon>Microbacteriaceae</taxon>
        <taxon>Herbiconiux</taxon>
    </lineage>
</organism>
<evidence type="ECO:0000256" key="3">
    <source>
        <dbReference type="ARBA" id="ARBA00022777"/>
    </source>
</evidence>
<dbReference type="PANTHER" id="PTHR37419:SF8">
    <property type="entry name" value="TOXIN YJJJ"/>
    <property type="match status" value="1"/>
</dbReference>
<comment type="similarity">
    <text evidence="1">Belongs to the HipA Ser/Thr kinase family.</text>
</comment>
<dbReference type="Pfam" id="PF07804">
    <property type="entry name" value="HipA_C"/>
    <property type="match status" value="1"/>
</dbReference>
<feature type="domain" description="HipA-like C-terminal" evidence="4">
    <location>
        <begin position="169"/>
        <end position="416"/>
    </location>
</feature>